<keyword evidence="3 9" id="KW-0547">Nucleotide-binding</keyword>
<dbReference type="InterPro" id="IPR050220">
    <property type="entry name" value="Type_II_DNA_Topoisomerases"/>
</dbReference>
<reference evidence="14 16" key="2">
    <citation type="submission" date="2015-07" db="EMBL/GenBank/DDBJ databases">
        <title>Whole genome sequence of Ardenticatena maritima DSM 23922.</title>
        <authorList>
            <person name="Hemp J."/>
            <person name="Ward L.M."/>
            <person name="Pace L.A."/>
            <person name="Fischer W.W."/>
        </authorList>
    </citation>
    <scope>NUCLEOTIDE SEQUENCE [LARGE SCALE GENOMIC DNA]</scope>
    <source>
        <strain evidence="14 16">110S</strain>
    </source>
</reference>
<comment type="subcellular location">
    <subcellularLocation>
        <location evidence="9">Cytoplasm</location>
    </subcellularLocation>
</comment>
<dbReference type="InterPro" id="IPR002205">
    <property type="entry name" value="Topo_IIA_dom_A"/>
</dbReference>
<comment type="subunit">
    <text evidence="9">Heterotetramer, composed of two GyrA and two GyrB chains. In the heterotetramer, GyrA contains the active site tyrosine that forms a transient covalent intermediate with DNA, while GyrB binds cofactors and catalyzes ATP hydrolysis.</text>
</comment>
<evidence type="ECO:0000313" key="14">
    <source>
        <dbReference type="EMBL" id="KPL87823.1"/>
    </source>
</evidence>
<keyword evidence="4 9" id="KW-0067">ATP-binding</keyword>
<dbReference type="NCBIfam" id="NF004044">
    <property type="entry name" value="PRK05561.1"/>
    <property type="match status" value="1"/>
</dbReference>
<dbReference type="PANTHER" id="PTHR43493">
    <property type="entry name" value="DNA GYRASE/TOPOISOMERASE SUBUNIT A"/>
    <property type="match status" value="1"/>
</dbReference>
<proteinExistence type="inferred from homology"/>
<evidence type="ECO:0000313" key="13">
    <source>
        <dbReference type="EMBL" id="GAP64001.1"/>
    </source>
</evidence>
<keyword evidence="9" id="KW-0963">Cytoplasm</keyword>
<dbReference type="SMART" id="SM00434">
    <property type="entry name" value="TOP4c"/>
    <property type="match status" value="1"/>
</dbReference>
<dbReference type="GO" id="GO:0005694">
    <property type="term" value="C:chromosome"/>
    <property type="evidence" value="ECO:0007669"/>
    <property type="project" value="InterPro"/>
</dbReference>
<dbReference type="Pfam" id="PF00521">
    <property type="entry name" value="DNA_topoisoIV"/>
    <property type="match status" value="1"/>
</dbReference>
<dbReference type="HAMAP" id="MF_01897">
    <property type="entry name" value="GyrA"/>
    <property type="match status" value="1"/>
</dbReference>
<evidence type="ECO:0000256" key="4">
    <source>
        <dbReference type="ARBA" id="ARBA00022840"/>
    </source>
</evidence>
<comment type="subunit">
    <text evidence="8">Heterotetramer composed of ParC and ParE.</text>
</comment>
<comment type="function">
    <text evidence="9">A type II topoisomerase that negatively supercoils closed circular double-stranded (ds) DNA in an ATP-dependent manner to modulate DNA topology and maintain chromosomes in an underwound state. Negative supercoiling favors strand separation, and DNA replication, transcription, recombination and repair, all of which involve strand separation. Also able to catalyze the interconversion of other topological isomers of dsDNA rings, including catenanes and knotted rings. Type II topoisomerases break and join 2 DNA strands simultaneously in an ATP-dependent manner.</text>
</comment>
<dbReference type="GO" id="GO:0005524">
    <property type="term" value="F:ATP binding"/>
    <property type="evidence" value="ECO:0007669"/>
    <property type="project" value="UniProtKB-UniRule"/>
</dbReference>
<dbReference type="GO" id="GO:0009330">
    <property type="term" value="C:DNA topoisomerase type II (double strand cut, ATP-hydrolyzing) complex"/>
    <property type="evidence" value="ECO:0007669"/>
    <property type="project" value="TreeGrafter"/>
</dbReference>
<dbReference type="SUPFAM" id="SSF56719">
    <property type="entry name" value="Type II DNA topoisomerase"/>
    <property type="match status" value="1"/>
</dbReference>
<evidence type="ECO:0000256" key="11">
    <source>
        <dbReference type="SAM" id="Coils"/>
    </source>
</evidence>
<evidence type="ECO:0000313" key="15">
    <source>
        <dbReference type="Proteomes" id="UP000037784"/>
    </source>
</evidence>
<dbReference type="CDD" id="cd00187">
    <property type="entry name" value="TOP4c"/>
    <property type="match status" value="1"/>
</dbReference>
<dbReference type="Gene3D" id="3.30.1360.40">
    <property type="match status" value="1"/>
</dbReference>
<dbReference type="Proteomes" id="UP000050502">
    <property type="component" value="Unassembled WGS sequence"/>
</dbReference>
<feature type="active site" description="O-(5'-phospho-DNA)-tyrosine intermediate" evidence="9 10">
    <location>
        <position position="124"/>
    </location>
</feature>
<dbReference type="Gene3D" id="2.120.10.90">
    <property type="entry name" value="DNA gyrase/topoisomerase IV, subunit A, C-terminal"/>
    <property type="match status" value="1"/>
</dbReference>
<dbReference type="Gene3D" id="3.90.199.10">
    <property type="entry name" value="Topoisomerase II, domain 5"/>
    <property type="match status" value="1"/>
</dbReference>
<organism evidence="13 15">
    <name type="scientific">Ardenticatena maritima</name>
    <dbReference type="NCBI Taxonomy" id="872965"/>
    <lineage>
        <taxon>Bacteria</taxon>
        <taxon>Bacillati</taxon>
        <taxon>Chloroflexota</taxon>
        <taxon>Ardenticatenia</taxon>
        <taxon>Ardenticatenales</taxon>
        <taxon>Ardenticatenaceae</taxon>
        <taxon>Ardenticatena</taxon>
    </lineage>
</organism>
<dbReference type="InterPro" id="IPR013758">
    <property type="entry name" value="Topo_IIA_A/C_ab"/>
</dbReference>
<dbReference type="FunCoup" id="A0A0M8KA51">
    <property type="interactions" value="423"/>
</dbReference>
<dbReference type="InterPro" id="IPR013757">
    <property type="entry name" value="Topo_IIA_A_a_sf"/>
</dbReference>
<dbReference type="InParanoid" id="A0A0M8KA51"/>
<evidence type="ECO:0000259" key="12">
    <source>
        <dbReference type="PROSITE" id="PS52040"/>
    </source>
</evidence>
<dbReference type="NCBIfam" id="NF004043">
    <property type="entry name" value="PRK05560.1"/>
    <property type="match status" value="1"/>
</dbReference>
<evidence type="ECO:0000256" key="9">
    <source>
        <dbReference type="HAMAP-Rule" id="MF_01897"/>
    </source>
</evidence>
<comment type="similarity">
    <text evidence="2 9">Belongs to the type II topoisomerase GyrA/ParC subunit family.</text>
</comment>
<dbReference type="GO" id="GO:0034335">
    <property type="term" value="F:DNA negative supercoiling activity"/>
    <property type="evidence" value="ECO:0007669"/>
    <property type="project" value="UniProtKB-ARBA"/>
</dbReference>
<keyword evidence="6 9" id="KW-0238">DNA-binding</keyword>
<dbReference type="InterPro" id="IPR006691">
    <property type="entry name" value="GyrA/parC_rep"/>
</dbReference>
<dbReference type="EMBL" id="BBZA01000219">
    <property type="protein sequence ID" value="GAP64001.1"/>
    <property type="molecule type" value="Genomic_DNA"/>
</dbReference>
<reference evidence="13 15" key="1">
    <citation type="journal article" date="2015" name="Genome Announc.">
        <title>Draft Genome Sequence of a Heterotrophic Facultative Anaerobic Thermophilic Bacterium, Ardenticatena maritima Strain 110ST.</title>
        <authorList>
            <person name="Kawaichi S."/>
            <person name="Yoshida T."/>
            <person name="Sako Y."/>
            <person name="Nakamura R."/>
        </authorList>
    </citation>
    <scope>NUCLEOTIDE SEQUENCE [LARGE SCALE GENOMIC DNA]</scope>
    <source>
        <strain evidence="13 15">110S</strain>
    </source>
</reference>
<dbReference type="InterPro" id="IPR035516">
    <property type="entry name" value="Gyrase/topoIV_suA_C"/>
</dbReference>
<dbReference type="OrthoDB" id="9806486at2"/>
<dbReference type="SUPFAM" id="SSF101904">
    <property type="entry name" value="GyrA/ParC C-terminal domain-like"/>
    <property type="match status" value="1"/>
</dbReference>
<dbReference type="PATRIC" id="fig|872965.6.peg.1988"/>
<dbReference type="STRING" id="872965.SE16_09725"/>
<protein>
    <recommendedName>
        <fullName evidence="9">DNA gyrase subunit A</fullName>
        <ecNumber evidence="9">5.6.2.2</ecNumber>
    </recommendedName>
</protein>
<feature type="short sequence motif" description="GyrA-box" evidence="9">
    <location>
        <begin position="532"/>
        <end position="538"/>
    </location>
</feature>
<name>A0A0M8KA51_9CHLR</name>
<evidence type="ECO:0000256" key="7">
    <source>
        <dbReference type="ARBA" id="ARBA00023235"/>
    </source>
</evidence>
<sequence length="821" mass="91673">MTETSFAGRIEQIDIEHEMRGAYLDYAMSVIVSRALPDVRDGLKPVHRRILYAMYDMGLRPNQPYKKSARIVGEVLGKYHPHGDSAVYDAMARLAQDFSMRYPLVDGQGNFGSIDGDSPAAMRYTEARLAPIAMEMLADIDKNTVDFVDNFDGSLQEPVVLPARIPNLLLNGASGIAVGMATNIPPHNLNEVADALIYMLDNWERFDDISVDELTDFIKGPDFPTAARILGTEGIKAAYATGRGTITVRARAEIEDLRGGRQQIVVTEIPYQVNKSSLIERMAELVRQGRLDQISDIRDETDRDGIRIVIELKRGAFANKVRNQLFKYTQLQVSYGINMLALVGGVPRVLPLKHMLKHYLDHRIEVIRRRTIFELDKAKARAHIVEGLLKALDVLDAVIETIRASASADEALTALVETFGFSEEQARAILDMQLRRLAALERQKLEDEYRELQARIAYLTDLLEHEEKIRGLIREDLEDIKAKYGDERRTEIIPGADGSFDEEDLIPNVPILVTITDRGYIKRIDAKTFRTQRRGGRGVKGMGTRGEDEVKEMFAARTHDDVLFFTNKGKVYQVRAYQIPDSGRTGKGTPLVNLINLAPDETVTAAIPVRDWDAADYLVMLTRFGRIKRVDLSAFQSVRSSGLIAIGLDDNDELRWVKMTHGNEELIIVTKQGQAIRFSEEDVRPMGRSAAGVMAIRLEEGDEVAAMDVVQPNADLLIVTARGYGKRVPLSEFPTQSRYGKGVRAIARAMKTTGPIVDARVVTEESDITIISAEGILIRTKAKQISQMGRQARGVRVMKLDDGDLVASLALLDTARLEEEK</sequence>
<keyword evidence="7 9" id="KW-0413">Isomerase</keyword>
<gene>
    <name evidence="9 13" type="primary">gyrA</name>
    <name evidence="13" type="ORF">ARMA_2424</name>
    <name evidence="14" type="ORF">SE16_09725</name>
</gene>
<dbReference type="NCBIfam" id="TIGR01063">
    <property type="entry name" value="gyrA"/>
    <property type="match status" value="1"/>
</dbReference>
<evidence type="ECO:0000313" key="16">
    <source>
        <dbReference type="Proteomes" id="UP000050502"/>
    </source>
</evidence>
<evidence type="ECO:0000256" key="3">
    <source>
        <dbReference type="ARBA" id="ARBA00022741"/>
    </source>
</evidence>
<dbReference type="EMBL" id="LGKN01000005">
    <property type="protein sequence ID" value="KPL87823.1"/>
    <property type="molecule type" value="Genomic_DNA"/>
</dbReference>
<accession>A0A0M8KA51</accession>
<dbReference type="GO" id="GO:0006265">
    <property type="term" value="P:DNA topological change"/>
    <property type="evidence" value="ECO:0007669"/>
    <property type="project" value="UniProtKB-UniRule"/>
</dbReference>
<keyword evidence="5 9" id="KW-0799">Topoisomerase</keyword>
<evidence type="ECO:0000256" key="6">
    <source>
        <dbReference type="ARBA" id="ARBA00023125"/>
    </source>
</evidence>
<reference evidence="15" key="3">
    <citation type="submission" date="2015-08" db="EMBL/GenBank/DDBJ databases">
        <title>Draft Genome Sequence of a Heterotrophic Facultative Anaerobic Bacterium Ardenticatena maritima Strain 110S.</title>
        <authorList>
            <person name="Kawaichi S."/>
            <person name="Yoshida T."/>
            <person name="Sako Y."/>
            <person name="Nakamura R."/>
        </authorList>
    </citation>
    <scope>NUCLEOTIDE SEQUENCE [LARGE SCALE GENOMIC DNA]</scope>
    <source>
        <strain evidence="15">110S</strain>
    </source>
</reference>
<dbReference type="PROSITE" id="PS52040">
    <property type="entry name" value="TOPO_IIA"/>
    <property type="match status" value="1"/>
</dbReference>
<dbReference type="Proteomes" id="UP000037784">
    <property type="component" value="Unassembled WGS sequence"/>
</dbReference>
<comment type="caution">
    <text evidence="13">The sequence shown here is derived from an EMBL/GenBank/DDBJ whole genome shotgun (WGS) entry which is preliminary data.</text>
</comment>
<dbReference type="Gene3D" id="1.10.268.10">
    <property type="entry name" value="Topoisomerase, domain 3"/>
    <property type="match status" value="1"/>
</dbReference>
<dbReference type="FunFam" id="3.90.199.10:FF:000001">
    <property type="entry name" value="DNA gyrase subunit A"/>
    <property type="match status" value="1"/>
</dbReference>
<dbReference type="EC" id="5.6.2.2" evidence="9"/>
<evidence type="ECO:0000256" key="10">
    <source>
        <dbReference type="PROSITE-ProRule" id="PRU01384"/>
    </source>
</evidence>
<dbReference type="FunFam" id="3.30.1360.40:FF:000002">
    <property type="entry name" value="DNA gyrase subunit A"/>
    <property type="match status" value="1"/>
</dbReference>
<dbReference type="PANTHER" id="PTHR43493:SF5">
    <property type="entry name" value="DNA GYRASE SUBUNIT A, CHLOROPLASTIC_MITOCHONDRIAL"/>
    <property type="match status" value="1"/>
</dbReference>
<dbReference type="InterPro" id="IPR005743">
    <property type="entry name" value="GyrA"/>
</dbReference>
<comment type="catalytic activity">
    <reaction evidence="1 9 10">
        <text>ATP-dependent breakage, passage and rejoining of double-stranded DNA.</text>
        <dbReference type="EC" id="5.6.2.2"/>
    </reaction>
</comment>
<evidence type="ECO:0000256" key="5">
    <source>
        <dbReference type="ARBA" id="ARBA00023029"/>
    </source>
</evidence>
<dbReference type="GO" id="GO:0003677">
    <property type="term" value="F:DNA binding"/>
    <property type="evidence" value="ECO:0007669"/>
    <property type="project" value="UniProtKB-UniRule"/>
</dbReference>
<evidence type="ECO:0000256" key="2">
    <source>
        <dbReference type="ARBA" id="ARBA00008263"/>
    </source>
</evidence>
<dbReference type="AlphaFoldDB" id="A0A0M8KA51"/>
<feature type="domain" description="Topo IIA-type catalytic" evidence="12">
    <location>
        <begin position="36"/>
        <end position="505"/>
    </location>
</feature>
<keyword evidence="11" id="KW-0175">Coiled coil</keyword>
<dbReference type="Pfam" id="PF03989">
    <property type="entry name" value="DNA_gyraseA_C"/>
    <property type="match status" value="6"/>
</dbReference>
<dbReference type="FunFam" id="1.10.268.10:FF:000001">
    <property type="entry name" value="DNA gyrase subunit A"/>
    <property type="match status" value="1"/>
</dbReference>
<comment type="miscellaneous">
    <text evidence="9">Few gyrases are as efficient as E.coli at forming negative supercoils. Not all organisms have 2 type II topoisomerases; in organisms with a single type II topoisomerase this enzyme also has to decatenate newly replicated chromosomes.</text>
</comment>
<dbReference type="GO" id="GO:0005737">
    <property type="term" value="C:cytoplasm"/>
    <property type="evidence" value="ECO:0007669"/>
    <property type="project" value="UniProtKB-SubCell"/>
</dbReference>
<dbReference type="GO" id="GO:0006261">
    <property type="term" value="P:DNA-templated DNA replication"/>
    <property type="evidence" value="ECO:0007669"/>
    <property type="project" value="UniProtKB-UniRule"/>
</dbReference>
<dbReference type="InterPro" id="IPR013760">
    <property type="entry name" value="Topo_IIA-like_dom_sf"/>
</dbReference>
<dbReference type="RefSeq" id="WP_054493762.1">
    <property type="nucleotide sequence ID" value="NZ_BBZA01000219.1"/>
</dbReference>
<evidence type="ECO:0000256" key="8">
    <source>
        <dbReference type="ARBA" id="ARBA00063644"/>
    </source>
</evidence>
<dbReference type="FunFam" id="2.120.10.90:FF:000005">
    <property type="entry name" value="DNA topoisomerase 4 subunit A"/>
    <property type="match status" value="1"/>
</dbReference>
<feature type="coiled-coil region" evidence="11">
    <location>
        <begin position="423"/>
        <end position="462"/>
    </location>
</feature>
<keyword evidence="15" id="KW-1185">Reference proteome</keyword>
<evidence type="ECO:0000256" key="1">
    <source>
        <dbReference type="ARBA" id="ARBA00000185"/>
    </source>
</evidence>